<gene>
    <name evidence="4" type="ORF">CBW65_20875</name>
</gene>
<name>A0A1Y0ISC5_9BACL</name>
<reference evidence="5" key="1">
    <citation type="submission" date="2017-05" db="EMBL/GenBank/DDBJ databases">
        <authorList>
            <person name="Sung H."/>
        </authorList>
    </citation>
    <scope>NUCLEOTIDE SEQUENCE [LARGE SCALE GENOMIC DNA]</scope>
    <source>
        <strain evidence="5">AR23208</strain>
    </source>
</reference>
<dbReference type="GO" id="GO:0009847">
    <property type="term" value="P:spore germination"/>
    <property type="evidence" value="ECO:0007669"/>
    <property type="project" value="InterPro"/>
</dbReference>
<evidence type="ECO:0000256" key="2">
    <source>
        <dbReference type="ARBA" id="ARBA00023136"/>
    </source>
</evidence>
<dbReference type="EMBL" id="CP021434">
    <property type="protein sequence ID" value="ARU63160.1"/>
    <property type="molecule type" value="Genomic_DNA"/>
</dbReference>
<feature type="transmembrane region" description="Helical" evidence="3">
    <location>
        <begin position="371"/>
        <end position="392"/>
    </location>
</feature>
<dbReference type="PANTHER" id="PTHR22550:SF9">
    <property type="entry name" value="STAGE V SPORULATION PROTEIN AF"/>
    <property type="match status" value="1"/>
</dbReference>
<feature type="transmembrane region" description="Helical" evidence="3">
    <location>
        <begin position="302"/>
        <end position="321"/>
    </location>
</feature>
<keyword evidence="3" id="KW-1133">Transmembrane helix</keyword>
<evidence type="ECO:0000256" key="3">
    <source>
        <dbReference type="SAM" id="Phobius"/>
    </source>
</evidence>
<dbReference type="OrthoDB" id="9772630at2"/>
<dbReference type="Pfam" id="PF03323">
    <property type="entry name" value="GerA"/>
    <property type="match status" value="1"/>
</dbReference>
<evidence type="ECO:0000313" key="5">
    <source>
        <dbReference type="Proteomes" id="UP000195437"/>
    </source>
</evidence>
<dbReference type="PANTHER" id="PTHR22550">
    <property type="entry name" value="SPORE GERMINATION PROTEIN"/>
    <property type="match status" value="1"/>
</dbReference>
<dbReference type="Proteomes" id="UP000195437">
    <property type="component" value="Chromosome"/>
</dbReference>
<dbReference type="AlphaFoldDB" id="A0A1Y0ISC5"/>
<dbReference type="GO" id="GO:0016020">
    <property type="term" value="C:membrane"/>
    <property type="evidence" value="ECO:0007669"/>
    <property type="project" value="InterPro"/>
</dbReference>
<keyword evidence="2 3" id="KW-0472">Membrane</keyword>
<dbReference type="RefSeq" id="WP_087458505.1">
    <property type="nucleotide sequence ID" value="NZ_CP021434.1"/>
</dbReference>
<evidence type="ECO:0000256" key="1">
    <source>
        <dbReference type="ARBA" id="ARBA00005278"/>
    </source>
</evidence>
<dbReference type="InterPro" id="IPR004995">
    <property type="entry name" value="Spore_Ger"/>
</dbReference>
<dbReference type="InterPro" id="IPR050768">
    <property type="entry name" value="UPF0353/GerABKA_families"/>
</dbReference>
<accession>A0A1Y0ISC5</accession>
<keyword evidence="3" id="KW-0812">Transmembrane</keyword>
<keyword evidence="5" id="KW-1185">Reference proteome</keyword>
<comment type="similarity">
    <text evidence="1">Belongs to the GerABKA family.</text>
</comment>
<evidence type="ECO:0000313" key="4">
    <source>
        <dbReference type="EMBL" id="ARU63160.1"/>
    </source>
</evidence>
<sequence length="501" mass="56788">MPRIIEKTDIPPADQDLNLDKRLDSNLKFFDTVLGIGESFDMIKRPMSFAGHDFCLLYINGFVKDAILDDVLRLLAQLKREQLAVDTIEKLAGTYLAHTQVEKQTKTNEIVTAILSGQTAILVDGFDTALLIDARSYPARTPAEPELERVVRGSRDGFVETLVQNTVLTRRRIRDPRLRMETMKIGKRSKTDVCVAYLQDVADDALVDEIKNRLQQIDVDGLPMAEKSVEEWLTKRNNWNPYPIVRYTERPDVAAMHILEGHVLIYVDTSPSVMITPTTIFHHVQHAEEFRENPAVGAYVRWVRFLGILASLFLIPLWVLFTLIHREWLPLPLEFLGPDEVGAIPIILQFLLADVGIDMMRMAAIHTPSPLATAMGLIAAVLIGDIAVKVGLFSPESILYLAVAAIGMFATPSYELSMANRLTRMFFILAVAFLDWYGLVAAVALWFILLARTKSISRPYLWPLFPLNFKALWEIIVRTPMQYKNQRPAIVRPKDKDRQPN</sequence>
<dbReference type="KEGG" id="tum:CBW65_20875"/>
<proteinExistence type="inferred from homology"/>
<organism evidence="4 5">
    <name type="scientific">Tumebacillus avium</name>
    <dbReference type="NCBI Taxonomy" id="1903704"/>
    <lineage>
        <taxon>Bacteria</taxon>
        <taxon>Bacillati</taxon>
        <taxon>Bacillota</taxon>
        <taxon>Bacilli</taxon>
        <taxon>Bacillales</taxon>
        <taxon>Alicyclobacillaceae</taxon>
        <taxon>Tumebacillus</taxon>
    </lineage>
</organism>
<feature type="transmembrane region" description="Helical" evidence="3">
    <location>
        <begin position="426"/>
        <end position="448"/>
    </location>
</feature>
<protein>
    <submittedName>
        <fullName evidence="4">Spore germination protein</fullName>
    </submittedName>
</protein>
<dbReference type="PIRSF" id="PIRSF005690">
    <property type="entry name" value="GerBA"/>
    <property type="match status" value="1"/>
</dbReference>
<feature type="transmembrane region" description="Helical" evidence="3">
    <location>
        <begin position="398"/>
        <end position="414"/>
    </location>
</feature>